<keyword evidence="10" id="KW-1185">Reference proteome</keyword>
<keyword evidence="5 7" id="KW-1133">Transmembrane helix</keyword>
<evidence type="ECO:0000313" key="10">
    <source>
        <dbReference type="Proteomes" id="UP000323426"/>
    </source>
</evidence>
<dbReference type="PANTHER" id="PTHR34582:SF6">
    <property type="entry name" value="UPF0702 TRANSMEMBRANE PROTEIN YCAP"/>
    <property type="match status" value="1"/>
</dbReference>
<accession>A0A5M6D0K1</accession>
<feature type="transmembrane region" description="Helical" evidence="7">
    <location>
        <begin position="20"/>
        <end position="40"/>
    </location>
</feature>
<keyword evidence="4 7" id="KW-0812">Transmembrane</keyword>
<dbReference type="RefSeq" id="WP_150092241.1">
    <property type="nucleotide sequence ID" value="NZ_VWSF01000026.1"/>
</dbReference>
<comment type="subcellular location">
    <subcellularLocation>
        <location evidence="1">Cell membrane</location>
        <topology evidence="1">Multi-pass membrane protein</topology>
    </subcellularLocation>
</comment>
<evidence type="ECO:0000256" key="3">
    <source>
        <dbReference type="ARBA" id="ARBA00022475"/>
    </source>
</evidence>
<gene>
    <name evidence="9" type="ORF">F0145_22495</name>
</gene>
<proteinExistence type="inferred from homology"/>
<dbReference type="InterPro" id="IPR023090">
    <property type="entry name" value="UPF0702_alpha/beta_dom_sf"/>
</dbReference>
<evidence type="ECO:0000256" key="1">
    <source>
        <dbReference type="ARBA" id="ARBA00004651"/>
    </source>
</evidence>
<sequence>MKPEEIHLGDWARIFIGENPPAFFMEALFRIALIYIILMVSMRIMGKRMGSLLTRNEMIALICLAAANGVALQSPERGILPVIIIAVVIISFQKYIAWRAMKSTKFESLVLDDMDLLVKDGYLQLDKMEQTRLTRERLMAEFRHNGINNLGRVQRAYLEANGKFSILQYSDEKIGLSTLPTWDKDFQDSLPKAPANYACRSCGNIVKGPKPTEECDRCHHQDWEEAIIT</sequence>
<evidence type="ECO:0000256" key="5">
    <source>
        <dbReference type="ARBA" id="ARBA00022989"/>
    </source>
</evidence>
<dbReference type="GO" id="GO:0005886">
    <property type="term" value="C:plasma membrane"/>
    <property type="evidence" value="ECO:0007669"/>
    <property type="project" value="UniProtKB-SubCell"/>
</dbReference>
<evidence type="ECO:0000256" key="4">
    <source>
        <dbReference type="ARBA" id="ARBA00022692"/>
    </source>
</evidence>
<feature type="transmembrane region" description="Helical" evidence="7">
    <location>
        <begin position="52"/>
        <end position="72"/>
    </location>
</feature>
<dbReference type="Gene3D" id="3.30.240.20">
    <property type="entry name" value="bsu07140 like domains"/>
    <property type="match status" value="1"/>
</dbReference>
<dbReference type="Proteomes" id="UP000323426">
    <property type="component" value="Unassembled WGS sequence"/>
</dbReference>
<protein>
    <submittedName>
        <fullName evidence="9">DUF421 domain-containing protein</fullName>
    </submittedName>
</protein>
<organism evidence="9 10">
    <name type="scientific">Adhaeribacter rhizoryzae</name>
    <dbReference type="NCBI Taxonomy" id="2607907"/>
    <lineage>
        <taxon>Bacteria</taxon>
        <taxon>Pseudomonadati</taxon>
        <taxon>Bacteroidota</taxon>
        <taxon>Cytophagia</taxon>
        <taxon>Cytophagales</taxon>
        <taxon>Hymenobacteraceae</taxon>
        <taxon>Adhaeribacter</taxon>
    </lineage>
</organism>
<evidence type="ECO:0000313" key="9">
    <source>
        <dbReference type="EMBL" id="KAA5540586.1"/>
    </source>
</evidence>
<evidence type="ECO:0000256" key="7">
    <source>
        <dbReference type="SAM" id="Phobius"/>
    </source>
</evidence>
<comment type="caution">
    <text evidence="9">The sequence shown here is derived from an EMBL/GenBank/DDBJ whole genome shotgun (WGS) entry which is preliminary data.</text>
</comment>
<feature type="domain" description="YetF C-terminal" evidence="8">
    <location>
        <begin position="102"/>
        <end position="173"/>
    </location>
</feature>
<dbReference type="InterPro" id="IPR007353">
    <property type="entry name" value="DUF421"/>
</dbReference>
<evidence type="ECO:0000259" key="8">
    <source>
        <dbReference type="Pfam" id="PF04239"/>
    </source>
</evidence>
<dbReference type="PANTHER" id="PTHR34582">
    <property type="entry name" value="UPF0702 TRANSMEMBRANE PROTEIN YCAP"/>
    <property type="match status" value="1"/>
</dbReference>
<feature type="transmembrane region" description="Helical" evidence="7">
    <location>
        <begin position="78"/>
        <end position="97"/>
    </location>
</feature>
<name>A0A5M6D0K1_9BACT</name>
<dbReference type="Pfam" id="PF04239">
    <property type="entry name" value="DUF421"/>
    <property type="match status" value="1"/>
</dbReference>
<comment type="similarity">
    <text evidence="2">Belongs to the UPF0702 family.</text>
</comment>
<evidence type="ECO:0000256" key="6">
    <source>
        <dbReference type="ARBA" id="ARBA00023136"/>
    </source>
</evidence>
<dbReference type="AlphaFoldDB" id="A0A5M6D0K1"/>
<keyword evidence="6 7" id="KW-0472">Membrane</keyword>
<dbReference type="EMBL" id="VWSF01000026">
    <property type="protein sequence ID" value="KAA5540586.1"/>
    <property type="molecule type" value="Genomic_DNA"/>
</dbReference>
<evidence type="ECO:0000256" key="2">
    <source>
        <dbReference type="ARBA" id="ARBA00006448"/>
    </source>
</evidence>
<keyword evidence="3" id="KW-1003">Cell membrane</keyword>
<reference evidence="9 10" key="1">
    <citation type="submission" date="2019-09" db="EMBL/GenBank/DDBJ databases">
        <title>Genome sequence and assembly of Adhaeribacter sp.</title>
        <authorList>
            <person name="Chhetri G."/>
        </authorList>
    </citation>
    <scope>NUCLEOTIDE SEQUENCE [LARGE SCALE GENOMIC DNA]</scope>
    <source>
        <strain evidence="9 10">DK36</strain>
    </source>
</reference>